<dbReference type="EMBL" id="AP009493">
    <property type="protein sequence ID" value="BAG16982.1"/>
    <property type="molecule type" value="Genomic_DNA"/>
</dbReference>
<proteinExistence type="predicted"/>
<sequence>MISLIDAGADRSFGWDPARWRFPSRRPPREQATHAVEARTRVRTSSVRVCPATTSLRARTFHRNEWQCRRSTIVNIIRTADSDGVAQFYADGSWWGSVLTDGMERPPSFFAEKRTVMSSLAVQIRDAGPLDVAVEEEEIPFEDQVDPGRAIEACLPEPFPTATTRVGCD</sequence>
<protein>
    <submittedName>
        <fullName evidence="1">Uncharacterized protein</fullName>
    </submittedName>
</protein>
<dbReference type="HOGENOM" id="CLU_1577618_0_0_11"/>
<name>B1VNF9_STRGG</name>
<dbReference type="NCBIfam" id="NF038148">
    <property type="entry name" value="lanti_IV_SflA"/>
    <property type="match status" value="1"/>
</dbReference>
<dbReference type="Proteomes" id="UP000001685">
    <property type="component" value="Chromosome"/>
</dbReference>
<gene>
    <name evidence="1" type="ordered locus">SGR_153</name>
</gene>
<evidence type="ECO:0000313" key="2">
    <source>
        <dbReference type="Proteomes" id="UP000001685"/>
    </source>
</evidence>
<accession>B1VNF9</accession>
<reference evidence="2" key="1">
    <citation type="journal article" date="2008" name="J. Bacteriol.">
        <title>Genome sequence of the streptomycin-producing microorganism Streptomyces griseus IFO 13350.</title>
        <authorList>
            <person name="Ohnishi Y."/>
            <person name="Ishikawa J."/>
            <person name="Hara H."/>
            <person name="Suzuki H."/>
            <person name="Ikenoya M."/>
            <person name="Ikeda H."/>
            <person name="Yamashita A."/>
            <person name="Hattori M."/>
            <person name="Horinouchi S."/>
        </authorList>
    </citation>
    <scope>NUCLEOTIDE SEQUENCE [LARGE SCALE GENOMIC DNA]</scope>
    <source>
        <strain evidence="2">JCM 4626 / NBRC 13350</strain>
    </source>
</reference>
<dbReference type="AlphaFoldDB" id="B1VNF9"/>
<evidence type="ECO:0000313" key="1">
    <source>
        <dbReference type="EMBL" id="BAG16982.1"/>
    </source>
</evidence>
<dbReference type="KEGG" id="sgr:SGR_153"/>
<organism evidence="1 2">
    <name type="scientific">Streptomyces griseus subsp. griseus (strain JCM 4626 / CBS 651.72 / NBRC 13350 / KCC S-0626 / ISP 5235)</name>
    <dbReference type="NCBI Taxonomy" id="455632"/>
    <lineage>
        <taxon>Bacteria</taxon>
        <taxon>Bacillati</taxon>
        <taxon>Actinomycetota</taxon>
        <taxon>Actinomycetes</taxon>
        <taxon>Kitasatosporales</taxon>
        <taxon>Streptomycetaceae</taxon>
        <taxon>Streptomyces</taxon>
    </lineage>
</organism>